<comment type="caution">
    <text evidence="2">The sequence shown here is derived from an EMBL/GenBank/DDBJ whole genome shotgun (WGS) entry which is preliminary data.</text>
</comment>
<accession>A0ABT7Z3N3</accession>
<keyword evidence="1" id="KW-1133">Transmembrane helix</keyword>
<dbReference type="Proteomes" id="UP001174050">
    <property type="component" value="Unassembled WGS sequence"/>
</dbReference>
<sequence length="54" mass="5793">MAFGIGRSPLMMAMGMVVLAIFLGLLIHYLATPFGDVMGVSPDPFTRYFPEAAA</sequence>
<organism evidence="2 3">
    <name type="scientific">Streptomyces ficellus</name>
    <dbReference type="NCBI Taxonomy" id="1977088"/>
    <lineage>
        <taxon>Bacteria</taxon>
        <taxon>Bacillati</taxon>
        <taxon>Actinomycetota</taxon>
        <taxon>Actinomycetes</taxon>
        <taxon>Kitasatosporales</taxon>
        <taxon>Streptomycetaceae</taxon>
        <taxon>Streptomyces</taxon>
    </lineage>
</organism>
<dbReference type="EMBL" id="JAUEPL010000008">
    <property type="protein sequence ID" value="MDN3294098.1"/>
    <property type="molecule type" value="Genomic_DNA"/>
</dbReference>
<keyword evidence="3" id="KW-1185">Reference proteome</keyword>
<reference evidence="2" key="1">
    <citation type="submission" date="2023-06" db="EMBL/GenBank/DDBJ databases">
        <title>WGS-Sequencing of Streptomyces ficellus isolate 21 collected from sand in Gara Djebilet Iron Mine in Algeria.</title>
        <authorList>
            <person name="Zegers G.P."/>
            <person name="Gomez A."/>
            <person name="Gueddou A."/>
            <person name="Zahara A.F."/>
            <person name="Worth M."/>
            <person name="Sevigny J.L."/>
            <person name="Tisa L."/>
        </authorList>
    </citation>
    <scope>NUCLEOTIDE SEQUENCE</scope>
    <source>
        <strain evidence="2">AS11</strain>
    </source>
</reference>
<name>A0ABT7Z3N3_9ACTN</name>
<gene>
    <name evidence="2" type="ORF">QWM81_08560</name>
</gene>
<keyword evidence="1" id="KW-0812">Transmembrane</keyword>
<keyword evidence="1" id="KW-0472">Membrane</keyword>
<protein>
    <submittedName>
        <fullName evidence="2">Uncharacterized protein</fullName>
    </submittedName>
</protein>
<evidence type="ECO:0000256" key="1">
    <source>
        <dbReference type="SAM" id="Phobius"/>
    </source>
</evidence>
<evidence type="ECO:0000313" key="2">
    <source>
        <dbReference type="EMBL" id="MDN3294098.1"/>
    </source>
</evidence>
<evidence type="ECO:0000313" key="3">
    <source>
        <dbReference type="Proteomes" id="UP001174050"/>
    </source>
</evidence>
<dbReference type="RefSeq" id="WP_290111105.1">
    <property type="nucleotide sequence ID" value="NZ_JAUEPL010000008.1"/>
</dbReference>
<proteinExistence type="predicted"/>
<feature type="transmembrane region" description="Helical" evidence="1">
    <location>
        <begin position="12"/>
        <end position="31"/>
    </location>
</feature>